<sequence>RPEFALTRGKGRFHPVTYREPAEIPDEDYPYFLTTGRVISQWHTGSMTRRSPALDSEFPEPFLELSPGDAEKLGIEDGDKVEVSSRRGEIQITALVTDRIKAGVVFIPFHFAESAANVLTNSALDPVAKIPELKVCAVRIKKGG</sequence>
<feature type="non-terminal residue" evidence="10">
    <location>
        <position position="1"/>
    </location>
</feature>
<evidence type="ECO:0000256" key="6">
    <source>
        <dbReference type="ARBA" id="ARBA00023002"/>
    </source>
</evidence>
<keyword evidence="7" id="KW-0408">Iron</keyword>
<evidence type="ECO:0000256" key="3">
    <source>
        <dbReference type="ARBA" id="ARBA00022485"/>
    </source>
</evidence>
<dbReference type="InterPro" id="IPR009010">
    <property type="entry name" value="Asp_de-COase-like_dom_sf"/>
</dbReference>
<reference evidence="10" key="1">
    <citation type="journal article" date="2014" name="Front. Microbiol.">
        <title>High frequency of phylogenetically diverse reductive dehalogenase-homologous genes in deep subseafloor sedimentary metagenomes.</title>
        <authorList>
            <person name="Kawai M."/>
            <person name="Futagami T."/>
            <person name="Toyoda A."/>
            <person name="Takaki Y."/>
            <person name="Nishi S."/>
            <person name="Hori S."/>
            <person name="Arai W."/>
            <person name="Tsubouchi T."/>
            <person name="Morono Y."/>
            <person name="Uchiyama I."/>
            <person name="Ito T."/>
            <person name="Fujiyama A."/>
            <person name="Inagaki F."/>
            <person name="Takami H."/>
        </authorList>
    </citation>
    <scope>NUCLEOTIDE SEQUENCE</scope>
    <source>
        <strain evidence="10">Expedition CK06-06</strain>
    </source>
</reference>
<name>X1H2E2_9ZZZZ</name>
<keyword evidence="3" id="KW-0004">4Fe-4S</keyword>
<dbReference type="GO" id="GO:0003954">
    <property type="term" value="F:NADH dehydrogenase activity"/>
    <property type="evidence" value="ECO:0007669"/>
    <property type="project" value="TreeGrafter"/>
</dbReference>
<dbReference type="GO" id="GO:0022904">
    <property type="term" value="P:respiratory electron transport chain"/>
    <property type="evidence" value="ECO:0007669"/>
    <property type="project" value="TreeGrafter"/>
</dbReference>
<protein>
    <recommendedName>
        <fullName evidence="9">Molybdopterin dinucleotide-binding domain-containing protein</fullName>
    </recommendedName>
</protein>
<dbReference type="PROSITE" id="PS00932">
    <property type="entry name" value="MOLYBDOPTERIN_PROK_3"/>
    <property type="match status" value="1"/>
</dbReference>
<dbReference type="AlphaFoldDB" id="X1H2E2"/>
<evidence type="ECO:0000256" key="5">
    <source>
        <dbReference type="ARBA" id="ARBA00022723"/>
    </source>
</evidence>
<evidence type="ECO:0000256" key="4">
    <source>
        <dbReference type="ARBA" id="ARBA00022505"/>
    </source>
</evidence>
<keyword evidence="5" id="KW-0479">Metal-binding</keyword>
<keyword evidence="4" id="KW-0500">Molybdenum</keyword>
<evidence type="ECO:0000256" key="7">
    <source>
        <dbReference type="ARBA" id="ARBA00023004"/>
    </source>
</evidence>
<feature type="domain" description="Molybdopterin dinucleotide-binding" evidence="9">
    <location>
        <begin position="32"/>
        <end position="137"/>
    </location>
</feature>
<organism evidence="10">
    <name type="scientific">marine sediment metagenome</name>
    <dbReference type="NCBI Taxonomy" id="412755"/>
    <lineage>
        <taxon>unclassified sequences</taxon>
        <taxon>metagenomes</taxon>
        <taxon>ecological metagenomes</taxon>
    </lineage>
</organism>
<dbReference type="FunFam" id="2.40.40.20:FF:000005">
    <property type="entry name" value="Periplasmic nitrate reductase"/>
    <property type="match status" value="1"/>
</dbReference>
<dbReference type="GO" id="GO:0016020">
    <property type="term" value="C:membrane"/>
    <property type="evidence" value="ECO:0007669"/>
    <property type="project" value="TreeGrafter"/>
</dbReference>
<dbReference type="PANTHER" id="PTHR43105">
    <property type="entry name" value="RESPIRATORY NITRATE REDUCTASE"/>
    <property type="match status" value="1"/>
</dbReference>
<evidence type="ECO:0000256" key="8">
    <source>
        <dbReference type="ARBA" id="ARBA00023014"/>
    </source>
</evidence>
<comment type="cofactor">
    <cofactor evidence="1">
        <name>Mo-bis(molybdopterin guanine dinucleotide)</name>
        <dbReference type="ChEBI" id="CHEBI:60539"/>
    </cofactor>
</comment>
<dbReference type="GO" id="GO:0043546">
    <property type="term" value="F:molybdopterin cofactor binding"/>
    <property type="evidence" value="ECO:0007669"/>
    <property type="project" value="InterPro"/>
</dbReference>
<keyword evidence="8" id="KW-0411">Iron-sulfur</keyword>
<evidence type="ECO:0000256" key="2">
    <source>
        <dbReference type="ARBA" id="ARBA00001966"/>
    </source>
</evidence>
<dbReference type="InterPro" id="IPR050123">
    <property type="entry name" value="Prok_molybdopt-oxidoreductase"/>
</dbReference>
<dbReference type="Pfam" id="PF01568">
    <property type="entry name" value="Molydop_binding"/>
    <property type="match status" value="1"/>
</dbReference>
<comment type="cofactor">
    <cofactor evidence="2">
        <name>[4Fe-4S] cluster</name>
        <dbReference type="ChEBI" id="CHEBI:49883"/>
    </cofactor>
</comment>
<dbReference type="GO" id="GO:0046872">
    <property type="term" value="F:metal ion binding"/>
    <property type="evidence" value="ECO:0007669"/>
    <property type="project" value="UniProtKB-KW"/>
</dbReference>
<dbReference type="PANTHER" id="PTHR43105:SF14">
    <property type="entry name" value="FORMATE DEHYDROGENASE H"/>
    <property type="match status" value="1"/>
</dbReference>
<evidence type="ECO:0000256" key="1">
    <source>
        <dbReference type="ARBA" id="ARBA00001942"/>
    </source>
</evidence>
<gene>
    <name evidence="10" type="ORF">S03H2_35312</name>
</gene>
<evidence type="ECO:0000259" key="9">
    <source>
        <dbReference type="Pfam" id="PF01568"/>
    </source>
</evidence>
<dbReference type="SUPFAM" id="SSF50692">
    <property type="entry name" value="ADC-like"/>
    <property type="match status" value="1"/>
</dbReference>
<dbReference type="InterPro" id="IPR006655">
    <property type="entry name" value="Mopterin_OxRdtase_prok_CS"/>
</dbReference>
<dbReference type="CDD" id="cd02790">
    <property type="entry name" value="MopB_CT_Formate-Dh_H"/>
    <property type="match status" value="1"/>
</dbReference>
<proteinExistence type="predicted"/>
<dbReference type="Gene3D" id="2.40.40.20">
    <property type="match status" value="1"/>
</dbReference>
<dbReference type="EMBL" id="BARU01021583">
    <property type="protein sequence ID" value="GAH48009.1"/>
    <property type="molecule type" value="Genomic_DNA"/>
</dbReference>
<dbReference type="InterPro" id="IPR006657">
    <property type="entry name" value="MoPterin_dinucl-bd_dom"/>
</dbReference>
<evidence type="ECO:0000313" key="10">
    <source>
        <dbReference type="EMBL" id="GAH48009.1"/>
    </source>
</evidence>
<comment type="caution">
    <text evidence="10">The sequence shown here is derived from an EMBL/GenBank/DDBJ whole genome shotgun (WGS) entry which is preliminary data.</text>
</comment>
<dbReference type="GO" id="GO:0051539">
    <property type="term" value="F:4 iron, 4 sulfur cluster binding"/>
    <property type="evidence" value="ECO:0007669"/>
    <property type="project" value="UniProtKB-KW"/>
</dbReference>
<accession>X1H2E2</accession>
<dbReference type="InterPro" id="IPR041925">
    <property type="entry name" value="CT_Formate-Dh_H"/>
</dbReference>
<keyword evidence="6" id="KW-0560">Oxidoreductase</keyword>